<organism evidence="5 6">
    <name type="scientific">Pseudonocardia kongjuensis</name>
    <dbReference type="NCBI Taxonomy" id="102227"/>
    <lineage>
        <taxon>Bacteria</taxon>
        <taxon>Bacillati</taxon>
        <taxon>Actinomycetota</taxon>
        <taxon>Actinomycetes</taxon>
        <taxon>Pseudonocardiales</taxon>
        <taxon>Pseudonocardiaceae</taxon>
        <taxon>Pseudonocardia</taxon>
    </lineage>
</organism>
<evidence type="ECO:0000313" key="6">
    <source>
        <dbReference type="Proteomes" id="UP001501414"/>
    </source>
</evidence>
<protein>
    <recommendedName>
        <fullName evidence="4">Cell envelope-related transcriptional attenuator domain-containing protein</fullName>
    </recommendedName>
</protein>
<feature type="transmembrane region" description="Helical" evidence="3">
    <location>
        <begin position="68"/>
        <end position="87"/>
    </location>
</feature>
<dbReference type="Pfam" id="PF03816">
    <property type="entry name" value="LytR_cpsA_psr"/>
    <property type="match status" value="1"/>
</dbReference>
<feature type="region of interest" description="Disordered" evidence="2">
    <location>
        <begin position="439"/>
        <end position="510"/>
    </location>
</feature>
<comment type="caution">
    <text evidence="5">The sequence shown here is derived from an EMBL/GenBank/DDBJ whole genome shotgun (WGS) entry which is preliminary data.</text>
</comment>
<feature type="compositionally biased region" description="Low complexity" evidence="2">
    <location>
        <begin position="448"/>
        <end position="473"/>
    </location>
</feature>
<keyword evidence="6" id="KW-1185">Reference proteome</keyword>
<dbReference type="Gene3D" id="3.40.630.190">
    <property type="entry name" value="LCP protein"/>
    <property type="match status" value="1"/>
</dbReference>
<dbReference type="NCBIfam" id="TIGR00350">
    <property type="entry name" value="lytR_cpsA_psr"/>
    <property type="match status" value="1"/>
</dbReference>
<proteinExistence type="inferred from homology"/>
<gene>
    <name evidence="5" type="ORF">GCM10009613_52450</name>
</gene>
<dbReference type="EMBL" id="BAAAJK010000039">
    <property type="protein sequence ID" value="GAA1398392.1"/>
    <property type="molecule type" value="Genomic_DNA"/>
</dbReference>
<dbReference type="PANTHER" id="PTHR33392:SF6">
    <property type="entry name" value="POLYISOPRENYL-TEICHOIC ACID--PEPTIDOGLYCAN TEICHOIC ACID TRANSFERASE TAGU"/>
    <property type="match status" value="1"/>
</dbReference>
<keyword evidence="3" id="KW-1133">Transmembrane helix</keyword>
<dbReference type="InterPro" id="IPR050922">
    <property type="entry name" value="LytR/CpsA/Psr_CW_biosynth"/>
</dbReference>
<reference evidence="6" key="1">
    <citation type="journal article" date="2019" name="Int. J. Syst. Evol. Microbiol.">
        <title>The Global Catalogue of Microorganisms (GCM) 10K type strain sequencing project: providing services to taxonomists for standard genome sequencing and annotation.</title>
        <authorList>
            <consortium name="The Broad Institute Genomics Platform"/>
            <consortium name="The Broad Institute Genome Sequencing Center for Infectious Disease"/>
            <person name="Wu L."/>
            <person name="Ma J."/>
        </authorList>
    </citation>
    <scope>NUCLEOTIDE SEQUENCE [LARGE SCALE GENOMIC DNA]</scope>
    <source>
        <strain evidence="6">JCM 11896</strain>
    </source>
</reference>
<dbReference type="InterPro" id="IPR004474">
    <property type="entry name" value="LytR_CpsA_psr"/>
</dbReference>
<dbReference type="PANTHER" id="PTHR33392">
    <property type="entry name" value="POLYISOPRENYL-TEICHOIC ACID--PEPTIDOGLYCAN TEICHOIC ACID TRANSFERASE TAGU"/>
    <property type="match status" value="1"/>
</dbReference>
<feature type="compositionally biased region" description="Low complexity" evidence="2">
    <location>
        <begin position="481"/>
        <end position="501"/>
    </location>
</feature>
<feature type="transmembrane region" description="Helical" evidence="3">
    <location>
        <begin position="35"/>
        <end position="56"/>
    </location>
</feature>
<comment type="similarity">
    <text evidence="1">Belongs to the LytR/CpsA/Psr (LCP) family.</text>
</comment>
<name>A0ABP4IXH0_9PSEU</name>
<feature type="domain" description="Cell envelope-related transcriptional attenuator" evidence="4">
    <location>
        <begin position="175"/>
        <end position="360"/>
    </location>
</feature>
<evidence type="ECO:0000313" key="5">
    <source>
        <dbReference type="EMBL" id="GAA1398392.1"/>
    </source>
</evidence>
<dbReference type="Proteomes" id="UP001501414">
    <property type="component" value="Unassembled WGS sequence"/>
</dbReference>
<feature type="transmembrane region" description="Helical" evidence="3">
    <location>
        <begin position="107"/>
        <end position="128"/>
    </location>
</feature>
<evidence type="ECO:0000256" key="3">
    <source>
        <dbReference type="SAM" id="Phobius"/>
    </source>
</evidence>
<keyword evidence="3" id="KW-0812">Transmembrane</keyword>
<evidence type="ECO:0000256" key="2">
    <source>
        <dbReference type="SAM" id="MobiDB-lite"/>
    </source>
</evidence>
<keyword evidence="3" id="KW-0472">Membrane</keyword>
<sequence length="510" mass="53120">MDTARATLGAALGLTAASAVVPGSGHLALRRRRTGGLILGTVLAVVVSLALLVLLARRSTLLQNLLSTTTLTVIAGLLVLGGIGWIAQVARTYALARPRGMPLGQKVLGTATAALMCLTVAVPFGYGVELLNSQRGLLNSLFQGGGTSAAEALGKPRLNVLLLGSDAGDDRAGTRTDTMMLASIDTRSGRTTLFSLPRNIQRAEFPPGTPAAEEFPNGFNDPSGSAGDYLLNGVYAYGEQNPQIAPPGPTRFPGINLLQSTISYMTGLPIDYYLEVNMAGFSAMIDAVGGVTVNVGPDPVPVGGVTAFGRYTTPDRYIQPGVQTLNGEDALWFARSRRDGTDYQRMGRQRCLIQAVITETSATELIGRFQSIAAVTRDNVATDMPQQVLPALAVLADEGFRLESVAFDPSLPDPNSSTGFFVTADPDIEYMREVVRDAIADPPPAPDPALAAPTTEPGPTTEAPATSSTQTAGPDEEEEPASAAPQSVEDACAAVGAADVPAGEEEEIPG</sequence>
<evidence type="ECO:0000259" key="4">
    <source>
        <dbReference type="Pfam" id="PF03816"/>
    </source>
</evidence>
<evidence type="ECO:0000256" key="1">
    <source>
        <dbReference type="ARBA" id="ARBA00006068"/>
    </source>
</evidence>
<accession>A0ABP4IXH0</accession>